<dbReference type="Gene3D" id="3.60.21.10">
    <property type="match status" value="1"/>
</dbReference>
<dbReference type="InterPro" id="IPR011230">
    <property type="entry name" value="PAP14/16/28/29"/>
</dbReference>
<evidence type="ECO:0000313" key="3">
    <source>
        <dbReference type="Proteomes" id="UP000191154"/>
    </source>
</evidence>
<dbReference type="InterPro" id="IPR004843">
    <property type="entry name" value="Calcineurin-like_PHP"/>
</dbReference>
<feature type="domain" description="Calcineurin-like phosphoesterase" evidence="1">
    <location>
        <begin position="13"/>
        <end position="242"/>
    </location>
</feature>
<evidence type="ECO:0000259" key="1">
    <source>
        <dbReference type="Pfam" id="PF00149"/>
    </source>
</evidence>
<dbReference type="CDD" id="cd07383">
    <property type="entry name" value="MPP_Dcr2"/>
    <property type="match status" value="1"/>
</dbReference>
<sequence length="302" mass="35157">MRIPLKFDSYGNFKIVQFTDLHEGPNKDKAIETMNKILEYEKPNMVVLTGDIIDGKCQSVDDVKLAINHVAEPMETRNIPWAIVFGNHDDEHNMMSKEEMMKFYMNFKYNVSQTGYKTFDRVGNYNILLEGSKENAIPKFNLYFMDSGKYAPRFIGGYNWIKFTQICWYKKKALNLKIKYNKNIPALMFFHIPLQEFKKAYKNGVINGKRFEEESCPKINSGLFEFIYNVGDVKGVFVGHDHLNNYCSVFKEIKLGYGGYAGYRTYGEDYIPRGARVFLINELDPANFKTWVRQEGDSELNL</sequence>
<dbReference type="GO" id="GO:0005737">
    <property type="term" value="C:cytoplasm"/>
    <property type="evidence" value="ECO:0007669"/>
    <property type="project" value="TreeGrafter"/>
</dbReference>
<name>A0A1S8MP49_CLOSA</name>
<dbReference type="PANTHER" id="PTHR32440:SF0">
    <property type="entry name" value="PHOSPHATASE DCR2-RELATED"/>
    <property type="match status" value="1"/>
</dbReference>
<dbReference type="AlphaFoldDB" id="A0A1S8MP49"/>
<dbReference type="STRING" id="169679.CSACC_25360"/>
<reference evidence="2 3" key="1">
    <citation type="submission" date="2016-05" db="EMBL/GenBank/DDBJ databases">
        <title>Microbial solvent formation.</title>
        <authorList>
            <person name="Poehlein A."/>
            <person name="Montoya Solano J.D."/>
            <person name="Flitsch S."/>
            <person name="Krabben P."/>
            <person name="Duerre P."/>
            <person name="Daniel R."/>
        </authorList>
    </citation>
    <scope>NUCLEOTIDE SEQUENCE [LARGE SCALE GENOMIC DNA]</scope>
    <source>
        <strain evidence="2 3">L1-8</strain>
    </source>
</reference>
<dbReference type="Pfam" id="PF00149">
    <property type="entry name" value="Metallophos"/>
    <property type="match status" value="1"/>
</dbReference>
<dbReference type="Proteomes" id="UP000191154">
    <property type="component" value="Unassembled WGS sequence"/>
</dbReference>
<accession>A0A1S8MP49</accession>
<dbReference type="EC" id="3.1.4.17" evidence="2"/>
<dbReference type="PANTHER" id="PTHR32440">
    <property type="entry name" value="PHOSPHATASE DCR2-RELATED-RELATED"/>
    <property type="match status" value="1"/>
</dbReference>
<proteinExistence type="predicted"/>
<organism evidence="2 3">
    <name type="scientific">Clostridium saccharobutylicum</name>
    <dbReference type="NCBI Taxonomy" id="169679"/>
    <lineage>
        <taxon>Bacteria</taxon>
        <taxon>Bacillati</taxon>
        <taxon>Bacillota</taxon>
        <taxon>Clostridia</taxon>
        <taxon>Eubacteriales</taxon>
        <taxon>Clostridiaceae</taxon>
        <taxon>Clostridium</taxon>
    </lineage>
</organism>
<protein>
    <submittedName>
        <fullName evidence="2">3',5'-cyclic adenosine monophosphate phosphodiesterase CpdA</fullName>
        <ecNumber evidence="2">3.1.4.17</ecNumber>
    </submittedName>
</protein>
<dbReference type="GO" id="GO:0004114">
    <property type="term" value="F:3',5'-cyclic-nucleotide phosphodiesterase activity"/>
    <property type="evidence" value="ECO:0007669"/>
    <property type="project" value="UniProtKB-EC"/>
</dbReference>
<gene>
    <name evidence="2" type="primary">cpdA_4</name>
    <name evidence="2" type="ORF">CLOSAC_45170</name>
</gene>
<evidence type="ECO:0000313" key="2">
    <source>
        <dbReference type="EMBL" id="OOM05938.1"/>
    </source>
</evidence>
<dbReference type="SUPFAM" id="SSF56300">
    <property type="entry name" value="Metallo-dependent phosphatases"/>
    <property type="match status" value="1"/>
</dbReference>
<dbReference type="RefSeq" id="WP_077867462.1">
    <property type="nucleotide sequence ID" value="NZ_LZYZ01000011.1"/>
</dbReference>
<keyword evidence="2" id="KW-0378">Hydrolase</keyword>
<dbReference type="EMBL" id="LZYZ01000011">
    <property type="protein sequence ID" value="OOM05938.1"/>
    <property type="molecule type" value="Genomic_DNA"/>
</dbReference>
<dbReference type="PIRSF" id="PIRSF030250">
    <property type="entry name" value="Ptase_At2g46880"/>
    <property type="match status" value="1"/>
</dbReference>
<comment type="caution">
    <text evidence="2">The sequence shown here is derived from an EMBL/GenBank/DDBJ whole genome shotgun (WGS) entry which is preliminary data.</text>
</comment>
<dbReference type="InterPro" id="IPR029052">
    <property type="entry name" value="Metallo-depent_PP-like"/>
</dbReference>